<dbReference type="EMBL" id="FQZM01000030">
    <property type="protein sequence ID" value="SHJ36100.1"/>
    <property type="molecule type" value="Genomic_DNA"/>
</dbReference>
<gene>
    <name evidence="2" type="ORF">SAMN02745219_02381</name>
</gene>
<keyword evidence="2" id="KW-0575">Peroxidase</keyword>
<protein>
    <submittedName>
        <fullName evidence="2">Alkylhydroperoxidase AhpD family core domain-containing protein</fullName>
    </submittedName>
</protein>
<evidence type="ECO:0000313" key="2">
    <source>
        <dbReference type="EMBL" id="SHJ36100.1"/>
    </source>
</evidence>
<accession>A0A1M6INU3</accession>
<organism evidence="2 3">
    <name type="scientific">Desulfofundulus thermosubterraneus DSM 16057</name>
    <dbReference type="NCBI Taxonomy" id="1121432"/>
    <lineage>
        <taxon>Bacteria</taxon>
        <taxon>Bacillati</taxon>
        <taxon>Bacillota</taxon>
        <taxon>Clostridia</taxon>
        <taxon>Eubacteriales</taxon>
        <taxon>Peptococcaceae</taxon>
        <taxon>Desulfofundulus</taxon>
    </lineage>
</organism>
<dbReference type="NCBIfam" id="TIGR00778">
    <property type="entry name" value="ahpD_dom"/>
    <property type="match status" value="1"/>
</dbReference>
<dbReference type="Proteomes" id="UP000184529">
    <property type="component" value="Unassembled WGS sequence"/>
</dbReference>
<dbReference type="InterPro" id="IPR004675">
    <property type="entry name" value="AhpD_core"/>
</dbReference>
<reference evidence="3" key="1">
    <citation type="submission" date="2016-11" db="EMBL/GenBank/DDBJ databases">
        <authorList>
            <person name="Varghese N."/>
            <person name="Submissions S."/>
        </authorList>
    </citation>
    <scope>NUCLEOTIDE SEQUENCE [LARGE SCALE GENOMIC DNA]</scope>
    <source>
        <strain evidence="3">DSM 16057</strain>
    </source>
</reference>
<dbReference type="AlphaFoldDB" id="A0A1M6INU3"/>
<dbReference type="PANTHER" id="PTHR33930:SF2">
    <property type="entry name" value="BLR3452 PROTEIN"/>
    <property type="match status" value="1"/>
</dbReference>
<dbReference type="InterPro" id="IPR029032">
    <property type="entry name" value="AhpD-like"/>
</dbReference>
<evidence type="ECO:0000259" key="1">
    <source>
        <dbReference type="Pfam" id="PF02627"/>
    </source>
</evidence>
<dbReference type="OrthoDB" id="9806086at2"/>
<keyword evidence="3" id="KW-1185">Reference proteome</keyword>
<dbReference type="Pfam" id="PF02627">
    <property type="entry name" value="CMD"/>
    <property type="match status" value="1"/>
</dbReference>
<evidence type="ECO:0000313" key="3">
    <source>
        <dbReference type="Proteomes" id="UP000184529"/>
    </source>
</evidence>
<dbReference type="GO" id="GO:0051920">
    <property type="term" value="F:peroxiredoxin activity"/>
    <property type="evidence" value="ECO:0007669"/>
    <property type="project" value="InterPro"/>
</dbReference>
<dbReference type="SUPFAM" id="SSF69118">
    <property type="entry name" value="AhpD-like"/>
    <property type="match status" value="1"/>
</dbReference>
<feature type="domain" description="Carboxymuconolactone decarboxylase-like" evidence="1">
    <location>
        <begin position="22"/>
        <end position="104"/>
    </location>
</feature>
<dbReference type="InterPro" id="IPR003779">
    <property type="entry name" value="CMD-like"/>
</dbReference>
<dbReference type="RefSeq" id="WP_072869871.1">
    <property type="nucleotide sequence ID" value="NZ_FQZM01000030.1"/>
</dbReference>
<dbReference type="STRING" id="1121432.SAMN02745219_02381"/>
<proteinExistence type="predicted"/>
<dbReference type="PANTHER" id="PTHR33930">
    <property type="entry name" value="ALKYL HYDROPEROXIDE REDUCTASE AHPD"/>
    <property type="match status" value="1"/>
</dbReference>
<keyword evidence="2" id="KW-0560">Oxidoreductase</keyword>
<name>A0A1M6INU3_9FIRM</name>
<sequence length="113" mass="11799">MDVQKTLENFNQGVGKLAKELPRVMKGFRDLHEAVISDGALSAKQKELVAIGIGVAIRCHYCIAVHVAKALELGATREEIVEAVGVAVLMGGGPAAAYATEALQVLDSLAGKS</sequence>
<dbReference type="Gene3D" id="1.20.1290.10">
    <property type="entry name" value="AhpD-like"/>
    <property type="match status" value="1"/>
</dbReference>